<dbReference type="RefSeq" id="WP_242288876.1">
    <property type="nucleotide sequence ID" value="NZ_JAKKSL010000006.1"/>
</dbReference>
<feature type="signal peptide" evidence="1">
    <location>
        <begin position="1"/>
        <end position="23"/>
    </location>
</feature>
<organism evidence="2 3">
    <name type="scientific">Colwellia maritima</name>
    <dbReference type="NCBI Taxonomy" id="2912588"/>
    <lineage>
        <taxon>Bacteria</taxon>
        <taxon>Pseudomonadati</taxon>
        <taxon>Pseudomonadota</taxon>
        <taxon>Gammaproteobacteria</taxon>
        <taxon>Alteromonadales</taxon>
        <taxon>Colwelliaceae</taxon>
        <taxon>Colwellia</taxon>
    </lineage>
</organism>
<name>A0ABS9X662_9GAMM</name>
<feature type="chain" id="PRO_5047096175" description="Polysaccharide lyase" evidence="1">
    <location>
        <begin position="24"/>
        <end position="282"/>
    </location>
</feature>
<dbReference type="PROSITE" id="PS51257">
    <property type="entry name" value="PROKAR_LIPOPROTEIN"/>
    <property type="match status" value="1"/>
</dbReference>
<keyword evidence="3" id="KW-1185">Reference proteome</keyword>
<dbReference type="Proteomes" id="UP001139646">
    <property type="component" value="Unassembled WGS sequence"/>
</dbReference>
<evidence type="ECO:0008006" key="4">
    <source>
        <dbReference type="Google" id="ProtNLM"/>
    </source>
</evidence>
<evidence type="ECO:0000313" key="2">
    <source>
        <dbReference type="EMBL" id="MCI2285730.1"/>
    </source>
</evidence>
<sequence>MYMKNLLALSLIVLLSACSTSHKNSSWLLIDNFEQQTLKNWQKADTQNNTKPYISEPQITEIRLENNTANNNHYLIKKPAEEGVIGNRKALSIKRLPEPVAVGEIYTFYTRILVENFPNNHAFGISNLTAEDIKIAGYNAFEPTLRVTDKFESNGFKNDGTLMVKIDSNNKYQQYSKIHNFMDKQPAKPMQTNVWYQIWYVVNNNLINKGGQSYDVFLQGGEFAEQTLVYKNAAFRMKREKPLITFFANCNTGPHNQPYGNGGLAYDDIYMSKGFNLTNPTK</sequence>
<keyword evidence="1" id="KW-0732">Signal</keyword>
<evidence type="ECO:0000256" key="1">
    <source>
        <dbReference type="SAM" id="SignalP"/>
    </source>
</evidence>
<protein>
    <recommendedName>
        <fullName evidence="4">Polysaccharide lyase</fullName>
    </recommendedName>
</protein>
<comment type="caution">
    <text evidence="2">The sequence shown here is derived from an EMBL/GenBank/DDBJ whole genome shotgun (WGS) entry which is preliminary data.</text>
</comment>
<evidence type="ECO:0000313" key="3">
    <source>
        <dbReference type="Proteomes" id="UP001139646"/>
    </source>
</evidence>
<accession>A0ABS9X662</accession>
<reference evidence="2" key="1">
    <citation type="submission" date="2022-01" db="EMBL/GenBank/DDBJ databases">
        <title>Colwellia maritima, isolated from seawater.</title>
        <authorList>
            <person name="Kristyanto S."/>
            <person name="Jung J."/>
            <person name="Jeon C.O."/>
        </authorList>
    </citation>
    <scope>NUCLEOTIDE SEQUENCE</scope>
    <source>
        <strain evidence="2">MSW7</strain>
    </source>
</reference>
<proteinExistence type="predicted"/>
<gene>
    <name evidence="2" type="ORF">L3081_23060</name>
</gene>
<dbReference type="EMBL" id="JAKKSL010000006">
    <property type="protein sequence ID" value="MCI2285730.1"/>
    <property type="molecule type" value="Genomic_DNA"/>
</dbReference>